<evidence type="ECO:0000256" key="7">
    <source>
        <dbReference type="PROSITE-ProRule" id="PRU00409"/>
    </source>
</evidence>
<dbReference type="InterPro" id="IPR017866">
    <property type="entry name" value="Succ-CoA_synthase_bsu_CS"/>
</dbReference>
<comment type="similarity">
    <text evidence="6">Belongs to the succinate/malate CoA ligase beta subunit family.</text>
</comment>
<reference evidence="9 10" key="1">
    <citation type="submission" date="2020-09" db="EMBL/GenBank/DDBJ databases">
        <title>Paenibacillus sp. CAU 1523 isolated from sand of Haeundae Beach.</title>
        <authorList>
            <person name="Kim W."/>
        </authorList>
    </citation>
    <scope>NUCLEOTIDE SEQUENCE [LARGE SCALE GENOMIC DNA]</scope>
    <source>
        <strain evidence="9 10">CAU 1523</strain>
    </source>
</reference>
<evidence type="ECO:0000256" key="2">
    <source>
        <dbReference type="ARBA" id="ARBA00022598"/>
    </source>
</evidence>
<dbReference type="RefSeq" id="WP_192023503.1">
    <property type="nucleotide sequence ID" value="NZ_JACYTN010000001.1"/>
</dbReference>
<comment type="cofactor">
    <cofactor evidence="6">
        <name>Mg(2+)</name>
        <dbReference type="ChEBI" id="CHEBI:18420"/>
    </cofactor>
    <text evidence="6">Binds 1 Mg(2+) ion per subunit.</text>
</comment>
<dbReference type="InterPro" id="IPR013815">
    <property type="entry name" value="ATP_grasp_subdomain_1"/>
</dbReference>
<evidence type="ECO:0000256" key="5">
    <source>
        <dbReference type="ARBA" id="ARBA00022842"/>
    </source>
</evidence>
<feature type="binding site" evidence="6">
    <location>
        <position position="46"/>
    </location>
    <ligand>
        <name>ATP</name>
        <dbReference type="ChEBI" id="CHEBI:30616"/>
    </ligand>
</feature>
<dbReference type="EMBL" id="JACYTN010000001">
    <property type="protein sequence ID" value="MBD8497048.1"/>
    <property type="molecule type" value="Genomic_DNA"/>
</dbReference>
<keyword evidence="4 6" id="KW-0547">Nucleotide-binding</keyword>
<dbReference type="PANTHER" id="PTHR11815">
    <property type="entry name" value="SUCCINYL-COA SYNTHETASE BETA CHAIN"/>
    <property type="match status" value="1"/>
</dbReference>
<comment type="function">
    <text evidence="6">Succinyl-CoA synthetase functions in the citric acid cycle (TCA), coupling the hydrolysis of succinyl-CoA to the synthesis of either ATP or GTP and thus represents the only step of substrate-level phosphorylation in the TCA. The beta subunit provides nucleotide specificity of the enzyme and binds the substrate succinate, while the binding sites for coenzyme A and phosphate are found in the alpha subunit.</text>
</comment>
<keyword evidence="1 6" id="KW-0816">Tricarboxylic acid cycle</keyword>
<evidence type="ECO:0000313" key="10">
    <source>
        <dbReference type="Proteomes" id="UP000634529"/>
    </source>
</evidence>
<feature type="binding site" evidence="6">
    <location>
        <position position="199"/>
    </location>
    <ligand>
        <name>Mg(2+)</name>
        <dbReference type="ChEBI" id="CHEBI:18420"/>
    </ligand>
</feature>
<dbReference type="SUPFAM" id="SSF56059">
    <property type="entry name" value="Glutathione synthetase ATP-binding domain-like"/>
    <property type="match status" value="1"/>
</dbReference>
<dbReference type="GO" id="GO:0004775">
    <property type="term" value="F:succinate-CoA ligase (ADP-forming) activity"/>
    <property type="evidence" value="ECO:0007669"/>
    <property type="project" value="UniProtKB-EC"/>
</dbReference>
<keyword evidence="5 6" id="KW-0460">Magnesium</keyword>
<dbReference type="InterPro" id="IPR005811">
    <property type="entry name" value="SUCC_ACL_C"/>
</dbReference>
<dbReference type="PANTHER" id="PTHR11815:SF10">
    <property type="entry name" value="SUCCINATE--COA LIGASE [GDP-FORMING] SUBUNIT BETA, MITOCHONDRIAL"/>
    <property type="match status" value="1"/>
</dbReference>
<dbReference type="PIRSF" id="PIRSF001554">
    <property type="entry name" value="SucCS_beta"/>
    <property type="match status" value="1"/>
</dbReference>
<feature type="binding site" evidence="6">
    <location>
        <begin position="321"/>
        <end position="323"/>
    </location>
    <ligand>
        <name>substrate</name>
        <note>ligand shared with subunit alpha</note>
    </ligand>
</feature>
<name>A0ABR9ATK8_9BACL</name>
<feature type="binding site" evidence="6">
    <location>
        <position position="213"/>
    </location>
    <ligand>
        <name>Mg(2+)</name>
        <dbReference type="ChEBI" id="CHEBI:18420"/>
    </ligand>
</feature>
<evidence type="ECO:0000256" key="4">
    <source>
        <dbReference type="ARBA" id="ARBA00022741"/>
    </source>
</evidence>
<sequence>MNIHEYQGKEVLKQYGVAVPNGKVAFSVDEAVQAAEQLGTSVVVVKAQIHAGGRGKAGGVKVAKSLDEVRAYASEILGKVLVTHQTGPEGKEVKRLLIEEGCDIKKEYYVGIVVDRATGRVVMMGSEEGGMDIEEVAENTPEKIIKVVVDPAVGLQMFQARKLAYDINIPGELVNKAVKFMLALYQAFVDKDCSIAEINPLVVTGDGQVMALDAKLNFDSNALYRHKDILEYRDLDEEDEKEIEASKFDLSYIALDGNIGCMVNGAGLAMSTMDIIKYYGGEPANFLDVGGGATTEKVTEAFKIILSDPNVKGIFVNIFGGIMRCDVIANGVVEAAKQVGLSRPLVVRLEGTNVEIGKRILNESGLNIVAADSMADGAQKIVALVQ</sequence>
<dbReference type="InterPro" id="IPR016102">
    <property type="entry name" value="Succinyl-CoA_synth-like"/>
</dbReference>
<comment type="subunit">
    <text evidence="6">Heterotetramer of two alpha and two beta subunits.</text>
</comment>
<proteinExistence type="inferred from homology"/>
<keyword evidence="3 6" id="KW-0479">Metal-binding</keyword>
<dbReference type="PROSITE" id="PS50975">
    <property type="entry name" value="ATP_GRASP"/>
    <property type="match status" value="1"/>
</dbReference>
<dbReference type="Gene3D" id="3.30.470.20">
    <property type="entry name" value="ATP-grasp fold, B domain"/>
    <property type="match status" value="1"/>
</dbReference>
<comment type="caution">
    <text evidence="9">The sequence shown here is derived from an EMBL/GenBank/DDBJ whole genome shotgun (WGS) entry which is preliminary data.</text>
</comment>
<feature type="binding site" evidence="6">
    <location>
        <position position="264"/>
    </location>
    <ligand>
        <name>substrate</name>
        <note>ligand shared with subunit alpha</note>
    </ligand>
</feature>
<evidence type="ECO:0000256" key="6">
    <source>
        <dbReference type="HAMAP-Rule" id="MF_00558"/>
    </source>
</evidence>
<dbReference type="SUPFAM" id="SSF52210">
    <property type="entry name" value="Succinyl-CoA synthetase domains"/>
    <property type="match status" value="1"/>
</dbReference>
<dbReference type="InterPro" id="IPR011761">
    <property type="entry name" value="ATP-grasp"/>
</dbReference>
<comment type="catalytic activity">
    <reaction evidence="6">
        <text>GTP + succinate + CoA = succinyl-CoA + GDP + phosphate</text>
        <dbReference type="Rhea" id="RHEA:22120"/>
        <dbReference type="ChEBI" id="CHEBI:30031"/>
        <dbReference type="ChEBI" id="CHEBI:37565"/>
        <dbReference type="ChEBI" id="CHEBI:43474"/>
        <dbReference type="ChEBI" id="CHEBI:57287"/>
        <dbReference type="ChEBI" id="CHEBI:57292"/>
        <dbReference type="ChEBI" id="CHEBI:58189"/>
    </reaction>
</comment>
<dbReference type="EC" id="6.2.1.5" evidence="6"/>
<organism evidence="9 10">
    <name type="scientific">Paenibacillus arenosi</name>
    <dbReference type="NCBI Taxonomy" id="2774142"/>
    <lineage>
        <taxon>Bacteria</taxon>
        <taxon>Bacillati</taxon>
        <taxon>Bacillota</taxon>
        <taxon>Bacilli</taxon>
        <taxon>Bacillales</taxon>
        <taxon>Paenibacillaceae</taxon>
        <taxon>Paenibacillus</taxon>
    </lineage>
</organism>
<feature type="binding site" evidence="6">
    <location>
        <position position="102"/>
    </location>
    <ligand>
        <name>ATP</name>
        <dbReference type="ChEBI" id="CHEBI:30616"/>
    </ligand>
</feature>
<dbReference type="Gene3D" id="3.40.50.261">
    <property type="entry name" value="Succinyl-CoA synthetase domains"/>
    <property type="match status" value="1"/>
</dbReference>
<dbReference type="PROSITE" id="PS01217">
    <property type="entry name" value="SUCCINYL_COA_LIG_3"/>
    <property type="match status" value="1"/>
</dbReference>
<keyword evidence="2 6" id="KW-0436">Ligase</keyword>
<accession>A0ABR9ATK8</accession>
<feature type="domain" description="ATP-grasp" evidence="8">
    <location>
        <begin position="9"/>
        <end position="227"/>
    </location>
</feature>
<dbReference type="InterPro" id="IPR005809">
    <property type="entry name" value="Succ_CoA_ligase-like_bsu"/>
</dbReference>
<dbReference type="NCBIfam" id="TIGR01016">
    <property type="entry name" value="sucCoAbeta"/>
    <property type="match status" value="1"/>
</dbReference>
<protein>
    <recommendedName>
        <fullName evidence="6">Succinate--CoA ligase [ADP-forming] subunit beta</fullName>
        <ecNumber evidence="6">6.2.1.5</ecNumber>
    </recommendedName>
    <alternativeName>
        <fullName evidence="6">Succinyl-CoA synthetase subunit beta</fullName>
        <shortName evidence="6">SCS-beta</shortName>
    </alternativeName>
</protein>
<evidence type="ECO:0000256" key="1">
    <source>
        <dbReference type="ARBA" id="ARBA00022532"/>
    </source>
</evidence>
<dbReference type="HAMAP" id="MF_00558">
    <property type="entry name" value="Succ_CoA_beta"/>
    <property type="match status" value="1"/>
</dbReference>
<comment type="pathway">
    <text evidence="6">Carbohydrate metabolism; tricarboxylic acid cycle; succinate from succinyl-CoA (ligase route): step 1/1.</text>
</comment>
<feature type="binding site" evidence="6">
    <location>
        <position position="99"/>
    </location>
    <ligand>
        <name>ATP</name>
        <dbReference type="ChEBI" id="CHEBI:30616"/>
    </ligand>
</feature>
<feature type="binding site" evidence="6">
    <location>
        <position position="107"/>
    </location>
    <ligand>
        <name>ATP</name>
        <dbReference type="ChEBI" id="CHEBI:30616"/>
    </ligand>
</feature>
<keyword evidence="6 7" id="KW-0067">ATP-binding</keyword>
<feature type="binding site" evidence="6">
    <location>
        <begin position="53"/>
        <end position="55"/>
    </location>
    <ligand>
        <name>ATP</name>
        <dbReference type="ChEBI" id="CHEBI:30616"/>
    </ligand>
</feature>
<evidence type="ECO:0000313" key="9">
    <source>
        <dbReference type="EMBL" id="MBD8497048.1"/>
    </source>
</evidence>
<gene>
    <name evidence="6 9" type="primary">sucC</name>
    <name evidence="9" type="ORF">IFO66_01915</name>
</gene>
<dbReference type="NCBIfam" id="NF001913">
    <property type="entry name" value="PRK00696.1"/>
    <property type="match status" value="1"/>
</dbReference>
<evidence type="ECO:0000256" key="3">
    <source>
        <dbReference type="ARBA" id="ARBA00022723"/>
    </source>
</evidence>
<dbReference type="Gene3D" id="3.30.1490.20">
    <property type="entry name" value="ATP-grasp fold, A domain"/>
    <property type="match status" value="1"/>
</dbReference>
<dbReference type="InterPro" id="IPR013650">
    <property type="entry name" value="ATP-grasp_succ-CoA_synth-type"/>
</dbReference>
<dbReference type="Proteomes" id="UP000634529">
    <property type="component" value="Unassembled WGS sequence"/>
</dbReference>
<keyword evidence="10" id="KW-1185">Reference proteome</keyword>
<evidence type="ECO:0000259" key="8">
    <source>
        <dbReference type="PROSITE" id="PS50975"/>
    </source>
</evidence>
<dbReference type="Pfam" id="PF08442">
    <property type="entry name" value="ATP-grasp_2"/>
    <property type="match status" value="1"/>
</dbReference>
<dbReference type="Pfam" id="PF00549">
    <property type="entry name" value="Ligase_CoA"/>
    <property type="match status" value="1"/>
</dbReference>
<comment type="catalytic activity">
    <reaction evidence="6">
        <text>succinate + ATP + CoA = succinyl-CoA + ADP + phosphate</text>
        <dbReference type="Rhea" id="RHEA:17661"/>
        <dbReference type="ChEBI" id="CHEBI:30031"/>
        <dbReference type="ChEBI" id="CHEBI:30616"/>
        <dbReference type="ChEBI" id="CHEBI:43474"/>
        <dbReference type="ChEBI" id="CHEBI:57287"/>
        <dbReference type="ChEBI" id="CHEBI:57292"/>
        <dbReference type="ChEBI" id="CHEBI:456216"/>
        <dbReference type="EC" id="6.2.1.5"/>
    </reaction>
</comment>